<evidence type="ECO:0000256" key="2">
    <source>
        <dbReference type="SAM" id="Phobius"/>
    </source>
</evidence>
<reference evidence="4 5" key="1">
    <citation type="submission" date="2015-01" db="EMBL/GenBank/DDBJ databases">
        <title>The Genome Sequence of Capronia semiimmersa CBS27337.</title>
        <authorList>
            <consortium name="The Broad Institute Genomics Platform"/>
            <person name="Cuomo C."/>
            <person name="de Hoog S."/>
            <person name="Gorbushina A."/>
            <person name="Stielow B."/>
            <person name="Teixiera M."/>
            <person name="Abouelleil A."/>
            <person name="Chapman S.B."/>
            <person name="Priest M."/>
            <person name="Young S.K."/>
            <person name="Wortman J."/>
            <person name="Nusbaum C."/>
            <person name="Birren B."/>
        </authorList>
    </citation>
    <scope>NUCLEOTIDE SEQUENCE [LARGE SCALE GENOMIC DNA]</scope>
    <source>
        <strain evidence="4 5">CBS 27337</strain>
    </source>
</reference>
<protein>
    <recommendedName>
        <fullName evidence="3">2EXR domain-containing protein</fullName>
    </recommendedName>
</protein>
<evidence type="ECO:0000313" key="4">
    <source>
        <dbReference type="EMBL" id="KIW65322.1"/>
    </source>
</evidence>
<feature type="compositionally biased region" description="Low complexity" evidence="1">
    <location>
        <begin position="282"/>
        <end position="296"/>
    </location>
</feature>
<keyword evidence="2" id="KW-0472">Membrane</keyword>
<keyword evidence="2" id="KW-0812">Transmembrane</keyword>
<accession>A0A0D2DT49</accession>
<dbReference type="EMBL" id="KN846960">
    <property type="protein sequence ID" value="KIW65322.1"/>
    <property type="molecule type" value="Genomic_DNA"/>
</dbReference>
<dbReference type="AlphaFoldDB" id="A0A0D2DT49"/>
<dbReference type="InterPro" id="IPR038883">
    <property type="entry name" value="AN11006-like"/>
</dbReference>
<organism evidence="4 5">
    <name type="scientific">Phialophora macrospora</name>
    <dbReference type="NCBI Taxonomy" id="1851006"/>
    <lineage>
        <taxon>Eukaryota</taxon>
        <taxon>Fungi</taxon>
        <taxon>Dikarya</taxon>
        <taxon>Ascomycota</taxon>
        <taxon>Pezizomycotina</taxon>
        <taxon>Eurotiomycetes</taxon>
        <taxon>Chaetothyriomycetidae</taxon>
        <taxon>Chaetothyriales</taxon>
        <taxon>Herpotrichiellaceae</taxon>
        <taxon>Phialophora</taxon>
    </lineage>
</organism>
<gene>
    <name evidence="4" type="ORF">PV04_07592</name>
</gene>
<dbReference type="InterPro" id="IPR045518">
    <property type="entry name" value="2EXR"/>
</dbReference>
<dbReference type="Pfam" id="PF20150">
    <property type="entry name" value="2EXR"/>
    <property type="match status" value="1"/>
</dbReference>
<feature type="transmembrane region" description="Helical" evidence="2">
    <location>
        <begin position="49"/>
        <end position="73"/>
    </location>
</feature>
<dbReference type="PANTHER" id="PTHR42085:SF1">
    <property type="entry name" value="F-BOX DOMAIN-CONTAINING PROTEIN"/>
    <property type="match status" value="1"/>
</dbReference>
<proteinExistence type="predicted"/>
<feature type="region of interest" description="Disordered" evidence="1">
    <location>
        <begin position="257"/>
        <end position="296"/>
    </location>
</feature>
<feature type="domain" description="2EXR" evidence="3">
    <location>
        <begin position="103"/>
        <end position="169"/>
    </location>
</feature>
<dbReference type="Proteomes" id="UP000054266">
    <property type="component" value="Unassembled WGS sequence"/>
</dbReference>
<evidence type="ECO:0000313" key="5">
    <source>
        <dbReference type="Proteomes" id="UP000054266"/>
    </source>
</evidence>
<dbReference type="HOGENOM" id="CLU_806614_0_0_1"/>
<keyword evidence="2" id="KW-1133">Transmembrane helix</keyword>
<evidence type="ECO:0000256" key="1">
    <source>
        <dbReference type="SAM" id="MobiDB-lite"/>
    </source>
</evidence>
<sequence length="430" mass="47121">MNHLFKGELNATTLLAQNTDTEGECSNSQTTLFMVAARQRHPFLHSSHAVLVSLILPLFTLLPVQLVGLVAYLSQMHTTAPGPVQAISTMASPASDVPSRLLDLPPEVRNLIYKFAFQQPKPMRLRCPSQRRLRPSRPSKDDARGLLDTCHQIRSEAITFYYSLNALVFRSEADALAFMSDPDIHPLIRPSLTHIAVDFGDSNDADAILKDHINLVDRCVGSLPRLRALETRFYARTLDACSSSHFRTLAMAFDSLDSDINTPPSPRSPRSSPRSSPRHSRQSSVSSASSSPATSPLSTCSSICWEPEPEPIPAPDMSALRAEVLEQYCFTPSAAIAFANSKLKFSVAASSDHYPGVKHDKLICYNLRIGMDGVANALGPAKEAVKQRINRVGMLPRPLNDMYDDAIDGGFHQRVRSTIASCARIDVGVS</sequence>
<evidence type="ECO:0000259" key="3">
    <source>
        <dbReference type="Pfam" id="PF20150"/>
    </source>
</evidence>
<dbReference type="PANTHER" id="PTHR42085">
    <property type="entry name" value="F-BOX DOMAIN-CONTAINING PROTEIN"/>
    <property type="match status" value="1"/>
</dbReference>
<name>A0A0D2DT49_9EURO</name>
<keyword evidence="5" id="KW-1185">Reference proteome</keyword>